<evidence type="ECO:0000256" key="1">
    <source>
        <dbReference type="SAM" id="Phobius"/>
    </source>
</evidence>
<gene>
    <name evidence="2" type="ORF">HS088_TW12G00723</name>
</gene>
<protein>
    <submittedName>
        <fullName evidence="2">Uncharacterized protein</fullName>
    </submittedName>
</protein>
<dbReference type="Proteomes" id="UP000593562">
    <property type="component" value="Unassembled WGS sequence"/>
</dbReference>
<feature type="transmembrane region" description="Helical" evidence="1">
    <location>
        <begin position="6"/>
        <end position="26"/>
    </location>
</feature>
<evidence type="ECO:0000313" key="3">
    <source>
        <dbReference type="Proteomes" id="UP000593562"/>
    </source>
</evidence>
<dbReference type="EMBL" id="JAAARO010000012">
    <property type="protein sequence ID" value="KAF5739517.1"/>
    <property type="molecule type" value="Genomic_DNA"/>
</dbReference>
<reference evidence="2 3" key="1">
    <citation type="journal article" date="2020" name="Nat. Commun.">
        <title>Genome of Tripterygium wilfordii and identification of cytochrome P450 involved in triptolide biosynthesis.</title>
        <authorList>
            <person name="Tu L."/>
            <person name="Su P."/>
            <person name="Zhang Z."/>
            <person name="Gao L."/>
            <person name="Wang J."/>
            <person name="Hu T."/>
            <person name="Zhou J."/>
            <person name="Zhang Y."/>
            <person name="Zhao Y."/>
            <person name="Liu Y."/>
            <person name="Song Y."/>
            <person name="Tong Y."/>
            <person name="Lu Y."/>
            <person name="Yang J."/>
            <person name="Xu C."/>
            <person name="Jia M."/>
            <person name="Peters R.J."/>
            <person name="Huang L."/>
            <person name="Gao W."/>
        </authorList>
    </citation>
    <scope>NUCLEOTIDE SEQUENCE [LARGE SCALE GENOMIC DNA]</scope>
    <source>
        <strain evidence="3">cv. XIE 37</strain>
        <tissue evidence="2">Leaf</tissue>
    </source>
</reference>
<accession>A0A7J7CZK2</accession>
<name>A0A7J7CZK2_TRIWF</name>
<keyword evidence="1" id="KW-0472">Membrane</keyword>
<sequence length="121" mass="14593">MWEIWFSAIYLFMWSFNLMFLLSLIYGHGCKELFENNFANYICQIPYYSHGSFSLPLSSIGFELFELLNQNFDSCVNQFVTIQCMRLLYQIILLLNGPRSYAWTIATMDDSQWMWYFYIFI</sequence>
<keyword evidence="3" id="KW-1185">Reference proteome</keyword>
<organism evidence="2 3">
    <name type="scientific">Tripterygium wilfordii</name>
    <name type="common">Thunder God vine</name>
    <dbReference type="NCBI Taxonomy" id="458696"/>
    <lineage>
        <taxon>Eukaryota</taxon>
        <taxon>Viridiplantae</taxon>
        <taxon>Streptophyta</taxon>
        <taxon>Embryophyta</taxon>
        <taxon>Tracheophyta</taxon>
        <taxon>Spermatophyta</taxon>
        <taxon>Magnoliopsida</taxon>
        <taxon>eudicotyledons</taxon>
        <taxon>Gunneridae</taxon>
        <taxon>Pentapetalae</taxon>
        <taxon>rosids</taxon>
        <taxon>fabids</taxon>
        <taxon>Celastrales</taxon>
        <taxon>Celastraceae</taxon>
        <taxon>Tripterygium</taxon>
    </lineage>
</organism>
<keyword evidence="1" id="KW-1133">Transmembrane helix</keyword>
<dbReference type="InParanoid" id="A0A7J7CZK2"/>
<evidence type="ECO:0000313" key="2">
    <source>
        <dbReference type="EMBL" id="KAF5739517.1"/>
    </source>
</evidence>
<proteinExistence type="predicted"/>
<comment type="caution">
    <text evidence="2">The sequence shown here is derived from an EMBL/GenBank/DDBJ whole genome shotgun (WGS) entry which is preliminary data.</text>
</comment>
<dbReference type="AlphaFoldDB" id="A0A7J7CZK2"/>
<keyword evidence="1" id="KW-0812">Transmembrane</keyword>